<feature type="domain" description="Major facilitator superfamily (MFS) profile" evidence="2">
    <location>
        <begin position="78"/>
        <end position="258"/>
    </location>
</feature>
<reference evidence="3" key="1">
    <citation type="journal article" date="2014" name="Front. Microbiol.">
        <title>High frequency of phylogenetically diverse reductive dehalogenase-homologous genes in deep subseafloor sedimentary metagenomes.</title>
        <authorList>
            <person name="Kawai M."/>
            <person name="Futagami T."/>
            <person name="Toyoda A."/>
            <person name="Takaki Y."/>
            <person name="Nishi S."/>
            <person name="Hori S."/>
            <person name="Arai W."/>
            <person name="Tsubouchi T."/>
            <person name="Morono Y."/>
            <person name="Uchiyama I."/>
            <person name="Ito T."/>
            <person name="Fujiyama A."/>
            <person name="Inagaki F."/>
            <person name="Takami H."/>
        </authorList>
    </citation>
    <scope>NUCLEOTIDE SEQUENCE</scope>
    <source>
        <strain evidence="3">Expedition CK06-06</strain>
    </source>
</reference>
<feature type="transmembrane region" description="Helical" evidence="1">
    <location>
        <begin position="118"/>
        <end position="138"/>
    </location>
</feature>
<dbReference type="EMBL" id="BARS01036731">
    <property type="protein sequence ID" value="GAG18258.1"/>
    <property type="molecule type" value="Genomic_DNA"/>
</dbReference>
<evidence type="ECO:0000256" key="1">
    <source>
        <dbReference type="SAM" id="Phobius"/>
    </source>
</evidence>
<dbReference type="PROSITE" id="PS50850">
    <property type="entry name" value="MFS"/>
    <property type="match status" value="1"/>
</dbReference>
<feature type="non-terminal residue" evidence="3">
    <location>
        <position position="1"/>
    </location>
</feature>
<proteinExistence type="predicted"/>
<evidence type="ECO:0000313" key="3">
    <source>
        <dbReference type="EMBL" id="GAG18258.1"/>
    </source>
</evidence>
<feature type="transmembrane region" description="Helical" evidence="1">
    <location>
        <begin position="237"/>
        <end position="257"/>
    </location>
</feature>
<evidence type="ECO:0000259" key="2">
    <source>
        <dbReference type="PROSITE" id="PS50850"/>
    </source>
</evidence>
<dbReference type="SUPFAM" id="SSF103473">
    <property type="entry name" value="MFS general substrate transporter"/>
    <property type="match status" value="1"/>
</dbReference>
<sequence length="258" mass="26434">LSLSLVAMSLTGIAVPLLAEGLLHLHRAHPAVRFGTILHVPFAAVAVLLAGAVVLYRPGKSLARPKPAPLPAGPASRRLHVPGAMLLVGALAVHGMCDTAAMLWMPRVLGSSSYLHRPLPPGVVTAAFSLAYVLARGLLSLLPEHFGRRVMIVAPGAVGGALFLAGVLSRSQSATAVCYVLGGFCWSFEFPAILSTLAGGDGRRFGSSLGMLSVGAGLGTFALANVMGLLAKSLGESSLWMVMILPACGFALVSLIGA</sequence>
<organism evidence="3">
    <name type="scientific">marine sediment metagenome</name>
    <dbReference type="NCBI Taxonomy" id="412755"/>
    <lineage>
        <taxon>unclassified sequences</taxon>
        <taxon>metagenomes</taxon>
        <taxon>ecological metagenomes</taxon>
    </lineage>
</organism>
<keyword evidence="1" id="KW-0472">Membrane</keyword>
<gene>
    <name evidence="3" type="ORF">S01H1_56411</name>
</gene>
<name>X0W0S1_9ZZZZ</name>
<protein>
    <recommendedName>
        <fullName evidence="2">Major facilitator superfamily (MFS) profile domain-containing protein</fullName>
    </recommendedName>
</protein>
<accession>X0W0S1</accession>
<dbReference type="InterPro" id="IPR020846">
    <property type="entry name" value="MFS_dom"/>
</dbReference>
<feature type="transmembrane region" description="Helical" evidence="1">
    <location>
        <begin position="209"/>
        <end position="231"/>
    </location>
</feature>
<feature type="non-terminal residue" evidence="3">
    <location>
        <position position="258"/>
    </location>
</feature>
<keyword evidence="1" id="KW-1133">Transmembrane helix</keyword>
<feature type="transmembrane region" description="Helical" evidence="1">
    <location>
        <begin position="84"/>
        <end position="106"/>
    </location>
</feature>
<dbReference type="AlphaFoldDB" id="X0W0S1"/>
<dbReference type="InterPro" id="IPR036259">
    <property type="entry name" value="MFS_trans_sf"/>
</dbReference>
<keyword evidence="1" id="KW-0812">Transmembrane</keyword>
<feature type="transmembrane region" description="Helical" evidence="1">
    <location>
        <begin position="35"/>
        <end position="56"/>
    </location>
</feature>
<comment type="caution">
    <text evidence="3">The sequence shown here is derived from an EMBL/GenBank/DDBJ whole genome shotgun (WGS) entry which is preliminary data.</text>
</comment>
<dbReference type="Gene3D" id="1.20.1250.20">
    <property type="entry name" value="MFS general substrate transporter like domains"/>
    <property type="match status" value="1"/>
</dbReference>
<feature type="transmembrane region" description="Helical" evidence="1">
    <location>
        <begin position="150"/>
        <end position="168"/>
    </location>
</feature>
<dbReference type="GO" id="GO:0022857">
    <property type="term" value="F:transmembrane transporter activity"/>
    <property type="evidence" value="ECO:0007669"/>
    <property type="project" value="InterPro"/>
</dbReference>
<feature type="transmembrane region" description="Helical" evidence="1">
    <location>
        <begin position="174"/>
        <end position="197"/>
    </location>
</feature>